<dbReference type="InterPro" id="IPR003107">
    <property type="entry name" value="HAT"/>
</dbReference>
<evidence type="ECO:0000256" key="3">
    <source>
        <dbReference type="ARBA" id="ARBA00022517"/>
    </source>
</evidence>
<dbReference type="GO" id="GO:0003723">
    <property type="term" value="F:RNA binding"/>
    <property type="evidence" value="ECO:0007669"/>
    <property type="project" value="TreeGrafter"/>
</dbReference>
<dbReference type="GeneID" id="92182084"/>
<dbReference type="SMART" id="SM00386">
    <property type="entry name" value="HAT"/>
    <property type="match status" value="7"/>
</dbReference>
<dbReference type="Pfam" id="PF00575">
    <property type="entry name" value="S1"/>
    <property type="match status" value="5"/>
</dbReference>
<dbReference type="GO" id="GO:0006364">
    <property type="term" value="P:rRNA processing"/>
    <property type="evidence" value="ECO:0007669"/>
    <property type="project" value="UniProtKB-KW"/>
</dbReference>
<evidence type="ECO:0000313" key="14">
    <source>
        <dbReference type="Proteomes" id="UP001388673"/>
    </source>
</evidence>
<evidence type="ECO:0000259" key="12">
    <source>
        <dbReference type="PROSITE" id="PS50126"/>
    </source>
</evidence>
<dbReference type="InterPro" id="IPR055430">
    <property type="entry name" value="HAT_Syf1_CNRKL1_C"/>
</dbReference>
<dbReference type="FunFam" id="2.40.50.140:FF:000289">
    <property type="entry name" value="Chromosome 1, whole genome shotgun sequence"/>
    <property type="match status" value="1"/>
</dbReference>
<dbReference type="FunFam" id="1.25.40.10:FF:000727">
    <property type="entry name" value="Chromosome 1, whole genome shotgun sequence"/>
    <property type="match status" value="1"/>
</dbReference>
<keyword evidence="5" id="KW-0597">Phosphoprotein</keyword>
<evidence type="ECO:0000256" key="10">
    <source>
        <dbReference type="ARBA" id="ARBA00076674"/>
    </source>
</evidence>
<feature type="region of interest" description="Disordered" evidence="11">
    <location>
        <begin position="1100"/>
        <end position="1249"/>
    </location>
</feature>
<feature type="domain" description="S1 motif" evidence="12">
    <location>
        <begin position="545"/>
        <end position="614"/>
    </location>
</feature>
<evidence type="ECO:0000313" key="13">
    <source>
        <dbReference type="EMBL" id="KAK8849492.1"/>
    </source>
</evidence>
<dbReference type="InterPro" id="IPR012340">
    <property type="entry name" value="NA-bd_OB-fold"/>
</dbReference>
<feature type="domain" description="S1 motif" evidence="12">
    <location>
        <begin position="832"/>
        <end position="903"/>
    </location>
</feature>
<protein>
    <recommendedName>
        <fullName evidence="9">rRNA biogenesis protein RRP5</fullName>
    </recommendedName>
    <alternativeName>
        <fullName evidence="10">Ribosomal RNA-processing protein 5</fullName>
    </alternativeName>
</protein>
<dbReference type="PROSITE" id="PS50126">
    <property type="entry name" value="S1"/>
    <property type="match status" value="8"/>
</dbReference>
<evidence type="ECO:0000256" key="11">
    <source>
        <dbReference type="SAM" id="MobiDB-lite"/>
    </source>
</evidence>
<dbReference type="FunFam" id="2.40.50.140:FF:000340">
    <property type="entry name" value="Unplaced genomic scaffold supercont1.162, whole genome shotgun sequence"/>
    <property type="match status" value="1"/>
</dbReference>
<dbReference type="CDD" id="cd05708">
    <property type="entry name" value="S1_Rrp5_repeat_sc12"/>
    <property type="match status" value="1"/>
</dbReference>
<dbReference type="KEGG" id="kne:92182084"/>
<feature type="region of interest" description="Disordered" evidence="11">
    <location>
        <begin position="1496"/>
        <end position="1522"/>
    </location>
</feature>
<dbReference type="InterPro" id="IPR003029">
    <property type="entry name" value="S1_domain"/>
</dbReference>
<feature type="domain" description="S1 motif" evidence="12">
    <location>
        <begin position="929"/>
        <end position="998"/>
    </location>
</feature>
<comment type="function">
    <text evidence="8">Involved in the biogenesis of rRNA. Required for the formation of 18S and 5.8S rRNA.</text>
</comment>
<dbReference type="FunFam" id="2.40.50.140:FF:000155">
    <property type="entry name" value="rRNA biogenesis protein RRP5"/>
    <property type="match status" value="1"/>
</dbReference>
<dbReference type="SUPFAM" id="SSF50249">
    <property type="entry name" value="Nucleic acid-binding proteins"/>
    <property type="match status" value="9"/>
</dbReference>
<dbReference type="CDD" id="cd05707">
    <property type="entry name" value="S1_Rrp5_repeat_sc11"/>
    <property type="match status" value="1"/>
</dbReference>
<dbReference type="Pfam" id="PF24685">
    <property type="entry name" value="OB_RRP5_4th"/>
    <property type="match status" value="1"/>
</dbReference>
<dbReference type="PANTHER" id="PTHR23270:SF10">
    <property type="entry name" value="PROTEIN RRP5 HOMOLOG"/>
    <property type="match status" value="1"/>
</dbReference>
<organism evidence="13 14">
    <name type="scientific">Kwoniella newhampshirensis</name>
    <dbReference type="NCBI Taxonomy" id="1651941"/>
    <lineage>
        <taxon>Eukaryota</taxon>
        <taxon>Fungi</taxon>
        <taxon>Dikarya</taxon>
        <taxon>Basidiomycota</taxon>
        <taxon>Agaricomycotina</taxon>
        <taxon>Tremellomycetes</taxon>
        <taxon>Tremellales</taxon>
        <taxon>Cryptococcaceae</taxon>
        <taxon>Kwoniella</taxon>
    </lineage>
</organism>
<evidence type="ECO:0000256" key="4">
    <source>
        <dbReference type="ARBA" id="ARBA00022552"/>
    </source>
</evidence>
<gene>
    <name evidence="13" type="ORF">IAR55_004826</name>
</gene>
<evidence type="ECO:0000256" key="1">
    <source>
        <dbReference type="ARBA" id="ARBA00004604"/>
    </source>
</evidence>
<sequence length="1522" mass="167333">MAIQNKKRTQADVEGSSSKKPRTDVAATASTSAPRPAPSFTSALREEETDFPRGGGSTLTPLELKQTRAEGRKEAEEEAQAEAATKGSQKKRQVSERQVKRMKKNVGDKIKEERDKDSIRVEILNYKRLVPGTHVLARVHTVLPLHLILSLPNNLLAHVPITEISTTLTNLLNAEEEAMSISDKSDYEGEEKEDEETSIAPDLVQLFAPGQYVPAKVVTLYPTASQSFVSQYPVTETLRLAARVEVTLVPEKVNSEVAKKDLEKGFMLVGEVKSEEDKGWTIGVGISDENGSTSVEGFVSKEDVQQHLPSKTLIPGQLLPSTLKSLTAGGRVVQLSLDPTELSRTITSEVSTVESIIPGHCVSALITAVVPSGLNVKVCGFFDGTIDIAHLPLGDVDIEAKYKIGKKIRARIIYDNLATTPRQFALSALPHVLALSSLTKEGEEVPLEHAIRLGKVYQSVKVTRVIPDWGVMCRTSDGLEGFVHISHLADERVAVLSNSTGQYKTGTLHRARVIGHSPLDGVLLLSFEQKVLDQLFMQVDELKIGQVLKGTIRRLTDKSLFVDVLGSVDGIVFPNHYADIRLKHPEKRFRPGASVKARVLSLEPTRNRVVLTLKKAFVESQLPIPSHFADLKIGQVTLGSVLKIVEKGCIVELFGGLKAFMPHSESSQTFVKNLHDLFFVGKPINVRVLEIFSESERIVVSAKQAAATAPATAAEKLQVGDAVNGVVSQIHEEQVVVKLEPSRLTALLSLSNLSNQRHMGIDELRSTLKAGEKIDDLVVVSKNPASGLVIVNIKRTPTGVTTKKSKAKDEKKEDAASGISRNVKAIDSIQPGQILTGTVIENTAQGSMIQLPGAVRGRVHPCDATDDFSVISVGKAPLKVDQEVKCYVLNVNKQKRAIDLSTRPSRIDSESSESVVDKEIESVAGLREGQVVRGLVKNVAGHGVFVALGRNVTARVMIKELFDEFVKDWESRFEVNQLVLGKILSVDEKRNSVEMTLRKNPTKAVKKVAKLGLSDFEEGQKVVAEVRKVEPYGIFLKIDGSDVSGLCHKSEISDNKKQDISQALKGFREGDQVKAKIISIVTDKKKISFGIKASYFGEEFAANEEEDDAEEKEEASEEEQDEEDEDEIEDEDEDEDVEMDGSDEEGEDDNGDEDDHVDEDEDSEVEAPGAASAKKEATKSKAAPASGLDVSSGFDWSGQAPESASEPSDSENESDAGAPSSSARKSAKGKGKSRAITDLTSTAPEARPESTAEFERALLASPNSSFLWIQYMSFHLQLHEVEKARRIGRQALENISYREEEEKLNVWMALVNLELGFGTVDSAEKVFKEAAQYNDARTVYLRYAEALQAAGKEDAVEELFKKIVKKFSVYPDSWTRFADFYLKKGDVDAARALLPRSMKSLDKLKHVETIEKMALLEFKHGDAERAKTLFEGLVDRFPKRLDLWGVYIDQLAKISDIQGVRGLIDRALDQKLTSKKAKFLFKKWLMIEQRIGDAQGQEKAKTRARNWVTANAKAEEDESDDD</sequence>
<dbReference type="CDD" id="cd05696">
    <property type="entry name" value="S1_Rrp5_repeat_hs4"/>
    <property type="match status" value="1"/>
</dbReference>
<feature type="domain" description="S1 motif" evidence="12">
    <location>
        <begin position="1019"/>
        <end position="1092"/>
    </location>
</feature>
<feature type="compositionally biased region" description="Low complexity" evidence="11">
    <location>
        <begin position="1215"/>
        <end position="1224"/>
    </location>
</feature>
<dbReference type="EMBL" id="JBCAWK010000009">
    <property type="protein sequence ID" value="KAK8849492.1"/>
    <property type="molecule type" value="Genomic_DNA"/>
</dbReference>
<dbReference type="FunFam" id="2.40.50.140:FF:000196">
    <property type="entry name" value="rRNA biogenesis protein RRP5"/>
    <property type="match status" value="1"/>
</dbReference>
<evidence type="ECO:0000256" key="8">
    <source>
        <dbReference type="ARBA" id="ARBA00055575"/>
    </source>
</evidence>
<dbReference type="InterPro" id="IPR011990">
    <property type="entry name" value="TPR-like_helical_dom_sf"/>
</dbReference>
<accession>A0AAW0YI38</accession>
<feature type="region of interest" description="Disordered" evidence="11">
    <location>
        <begin position="1"/>
        <end position="110"/>
    </location>
</feature>
<keyword evidence="14" id="KW-1185">Reference proteome</keyword>
<dbReference type="CDD" id="cd05697">
    <property type="entry name" value="S1_Rrp5_repeat_hs5"/>
    <property type="match status" value="1"/>
</dbReference>
<comment type="subunit">
    <text evidence="2">Associated with the spliceosome.</text>
</comment>
<dbReference type="SUPFAM" id="SSF48452">
    <property type="entry name" value="TPR-like"/>
    <property type="match status" value="2"/>
</dbReference>
<dbReference type="InterPro" id="IPR057301">
    <property type="entry name" value="Rrp5_OB_4th"/>
</dbReference>
<keyword evidence="7" id="KW-0539">Nucleus</keyword>
<feature type="domain" description="S1 motif" evidence="12">
    <location>
        <begin position="359"/>
        <end position="429"/>
    </location>
</feature>
<feature type="domain" description="S1 motif" evidence="12">
    <location>
        <begin position="454"/>
        <end position="528"/>
    </location>
</feature>
<evidence type="ECO:0000256" key="2">
    <source>
        <dbReference type="ARBA" id="ARBA00011524"/>
    </source>
</evidence>
<dbReference type="CDD" id="cd05693">
    <property type="entry name" value="S1_Rrp5_repeat_hs1_sc1"/>
    <property type="match status" value="1"/>
</dbReference>
<feature type="compositionally biased region" description="Acidic residues" evidence="11">
    <location>
        <begin position="1101"/>
        <end position="1165"/>
    </location>
</feature>
<evidence type="ECO:0000256" key="6">
    <source>
        <dbReference type="ARBA" id="ARBA00022737"/>
    </source>
</evidence>
<keyword evidence="3" id="KW-0690">Ribosome biogenesis</keyword>
<dbReference type="InterPro" id="IPR048059">
    <property type="entry name" value="Rrp5_S1_rpt_hs1_sc1"/>
</dbReference>
<keyword evidence="6" id="KW-0677">Repeat</keyword>
<evidence type="ECO:0000256" key="9">
    <source>
        <dbReference type="ARBA" id="ARBA00073619"/>
    </source>
</evidence>
<dbReference type="Gene3D" id="1.25.40.10">
    <property type="entry name" value="Tetratricopeptide repeat domain"/>
    <property type="match status" value="2"/>
</dbReference>
<feature type="compositionally biased region" description="Low complexity" evidence="11">
    <location>
        <begin position="26"/>
        <end position="43"/>
    </location>
</feature>
<reference evidence="13 14" key="1">
    <citation type="journal article" date="2024" name="bioRxiv">
        <title>Comparative genomics of Cryptococcus and Kwoniella reveals pathogenesis evolution and contrasting karyotype dynamics via intercentromeric recombination or chromosome fusion.</title>
        <authorList>
            <person name="Coelho M.A."/>
            <person name="David-Palma M."/>
            <person name="Shea T."/>
            <person name="Bowers K."/>
            <person name="McGinley-Smith S."/>
            <person name="Mohammad A.W."/>
            <person name="Gnirke A."/>
            <person name="Yurkov A.M."/>
            <person name="Nowrousian M."/>
            <person name="Sun S."/>
            <person name="Cuomo C.A."/>
            <person name="Heitman J."/>
        </authorList>
    </citation>
    <scope>NUCLEOTIDE SEQUENCE [LARGE SCALE GENOMIC DNA]</scope>
    <source>
        <strain evidence="13 14">CBS 13917</strain>
    </source>
</reference>
<dbReference type="RefSeq" id="XP_066801380.1">
    <property type="nucleotide sequence ID" value="XM_066947921.1"/>
</dbReference>
<comment type="caution">
    <text evidence="13">The sequence shown here is derived from an EMBL/GenBank/DDBJ whole genome shotgun (WGS) entry which is preliminary data.</text>
</comment>
<dbReference type="GO" id="GO:0032040">
    <property type="term" value="C:small-subunit processome"/>
    <property type="evidence" value="ECO:0007669"/>
    <property type="project" value="TreeGrafter"/>
</dbReference>
<dbReference type="InterPro" id="IPR045209">
    <property type="entry name" value="Rrp5"/>
</dbReference>
<comment type="subcellular location">
    <subcellularLocation>
        <location evidence="1">Nucleus</location>
        <location evidence="1">Nucleolus</location>
    </subcellularLocation>
</comment>
<keyword evidence="4" id="KW-0698">rRNA processing</keyword>
<dbReference type="SMART" id="SM00316">
    <property type="entry name" value="S1"/>
    <property type="match status" value="10"/>
</dbReference>
<name>A0AAW0YI38_9TREE</name>
<feature type="domain" description="S1 motif" evidence="12">
    <location>
        <begin position="720"/>
        <end position="794"/>
    </location>
</feature>
<dbReference type="Gene3D" id="2.40.50.140">
    <property type="entry name" value="Nucleic acid-binding proteins"/>
    <property type="match status" value="9"/>
</dbReference>
<evidence type="ECO:0000256" key="5">
    <source>
        <dbReference type="ARBA" id="ARBA00022553"/>
    </source>
</evidence>
<dbReference type="PANTHER" id="PTHR23270">
    <property type="entry name" value="PROGRAMMED CELL DEATH PROTEIN 11 PRE-RRNA PROCESSING PROTEIN RRP5"/>
    <property type="match status" value="1"/>
</dbReference>
<dbReference type="Proteomes" id="UP001388673">
    <property type="component" value="Unassembled WGS sequence"/>
</dbReference>
<feature type="domain" description="S1 motif" evidence="12">
    <location>
        <begin position="634"/>
        <end position="703"/>
    </location>
</feature>
<feature type="compositionally biased region" description="Basic and acidic residues" evidence="11">
    <location>
        <begin position="65"/>
        <end position="75"/>
    </location>
</feature>
<dbReference type="Pfam" id="PF23231">
    <property type="entry name" value="HAT_Syf1_CNRKL1_C"/>
    <property type="match status" value="1"/>
</dbReference>
<feature type="compositionally biased region" description="Basic and acidic residues" evidence="11">
    <location>
        <begin position="93"/>
        <end position="110"/>
    </location>
</feature>
<evidence type="ECO:0000256" key="7">
    <source>
        <dbReference type="ARBA" id="ARBA00023242"/>
    </source>
</evidence>
<dbReference type="FunFam" id="2.40.50.140:FF:000103">
    <property type="entry name" value="protein RRP5 homolog"/>
    <property type="match status" value="1"/>
</dbReference>
<proteinExistence type="predicted"/>